<dbReference type="AlphaFoldDB" id="A0A9N8YQA1"/>
<feature type="region of interest" description="Disordered" evidence="1">
    <location>
        <begin position="410"/>
        <end position="442"/>
    </location>
</feature>
<dbReference type="EMBL" id="CAJVPP010000065">
    <property type="protein sequence ID" value="CAG8439022.1"/>
    <property type="molecule type" value="Genomic_DNA"/>
</dbReference>
<keyword evidence="4" id="KW-1185">Reference proteome</keyword>
<dbReference type="PANTHER" id="PTHR28245">
    <property type="entry name" value="ARF3-INTERACTING PROTEIN 1"/>
    <property type="match status" value="1"/>
</dbReference>
<evidence type="ECO:0000256" key="1">
    <source>
        <dbReference type="SAM" id="MobiDB-lite"/>
    </source>
</evidence>
<evidence type="ECO:0000313" key="3">
    <source>
        <dbReference type="EMBL" id="CAG8439022.1"/>
    </source>
</evidence>
<dbReference type="Proteomes" id="UP000789375">
    <property type="component" value="Unassembled WGS sequence"/>
</dbReference>
<evidence type="ECO:0000313" key="4">
    <source>
        <dbReference type="Proteomes" id="UP000789375"/>
    </source>
</evidence>
<reference evidence="3" key="1">
    <citation type="submission" date="2021-06" db="EMBL/GenBank/DDBJ databases">
        <authorList>
            <person name="Kallberg Y."/>
            <person name="Tangrot J."/>
            <person name="Rosling A."/>
        </authorList>
    </citation>
    <scope>NUCLEOTIDE SEQUENCE</scope>
    <source>
        <strain evidence="3">87-6 pot B 2015</strain>
    </source>
</reference>
<dbReference type="InterPro" id="IPR012860">
    <property type="entry name" value="Afi1_N"/>
</dbReference>
<organism evidence="3 4">
    <name type="scientific">Funneliformis mosseae</name>
    <name type="common">Endomycorrhizal fungus</name>
    <name type="synonym">Glomus mosseae</name>
    <dbReference type="NCBI Taxonomy" id="27381"/>
    <lineage>
        <taxon>Eukaryota</taxon>
        <taxon>Fungi</taxon>
        <taxon>Fungi incertae sedis</taxon>
        <taxon>Mucoromycota</taxon>
        <taxon>Glomeromycotina</taxon>
        <taxon>Glomeromycetes</taxon>
        <taxon>Glomerales</taxon>
        <taxon>Glomeraceae</taxon>
        <taxon>Funneliformis</taxon>
    </lineage>
</organism>
<feature type="domain" description="UDENN" evidence="2">
    <location>
        <begin position="10"/>
        <end position="529"/>
    </location>
</feature>
<protein>
    <submittedName>
        <fullName evidence="3">9918_t:CDS:1</fullName>
    </submittedName>
</protein>
<proteinExistence type="predicted"/>
<dbReference type="PANTHER" id="PTHR28245:SF1">
    <property type="entry name" value="ARF3-INTERACTING PROTEIN 1"/>
    <property type="match status" value="1"/>
</dbReference>
<comment type="caution">
    <text evidence="3">The sequence shown here is derived from an EMBL/GenBank/DDBJ whole genome shotgun (WGS) entry which is preliminary data.</text>
</comment>
<dbReference type="GO" id="GO:0051666">
    <property type="term" value="P:actin cortical patch localization"/>
    <property type="evidence" value="ECO:0007669"/>
    <property type="project" value="TreeGrafter"/>
</dbReference>
<dbReference type="GO" id="GO:0005886">
    <property type="term" value="C:plasma membrane"/>
    <property type="evidence" value="ECO:0007669"/>
    <property type="project" value="TreeGrafter"/>
</dbReference>
<gene>
    <name evidence="3" type="ORF">FMOSSE_LOCUS651</name>
</gene>
<dbReference type="PROSITE" id="PS50211">
    <property type="entry name" value="DENN"/>
    <property type="match status" value="1"/>
</dbReference>
<dbReference type="InterPro" id="IPR037516">
    <property type="entry name" value="Tripartite_DENN"/>
</dbReference>
<accession>A0A9N8YQA1</accession>
<sequence>MPSPLGAHVTHILLAEFDIDKGSSLAHQYPEATGTDEHLLAELMLPDGAHLRTEDWTVFFLNQTIPDPDKISIDNDTNSGRLNDDNNETPLLYALNLVRTKHVKEARRGAIVKAMAICTRHQYLHIYKPVLLIALENYFQNPSVECLASLYEAVNSMNVTNMPKFSTHEKAILRASENKDMFEEKFDYENCKKQQDNENTGKGLGIVNNAEGGEAGTDNATSDDANFKRATYVDLIPNLNKNKDRHFYETKVEYGIKLPIRVPLTVNPEEVGDFSLIKLITTFSPSSPQPFNHAFHPHLDSSGNQTHPIILLLNALLTQKRIIFLGQGHPSGDVANYVLSACAMGSGSGGVLRGFTERAFPYTNLTNVDDLLKVPGFIAGVTNRIFEDHSLWWDVLCNIDTGKITVSKDIATPSYGTKPDERPEDGSRSPSSSKTESWGREKWDTTDNEFMAEVMHAIQHHYGETTIRGKFQEYVQRFVRLTALYEIEAFGSTKIGMMAQDTDHGDILGTGLAFQDENSKLREVAANVNRIEGWRQTISYKYYQLDFQNYLKVRSIKAIDVYHQVAKLKNLKNMPEEEVECLYKAFVTNVLTNEQIIEFLSYLPQNQGGLFPIGLGLFYPLKTVRSYTIELFNRINNHTTGNKFIQSLNFFQKLAYERQLANQKEKEQQNKLAMQKHQQMHMQEETVNDVYNVVVDDVEDDDANDENESDIG</sequence>
<feature type="compositionally biased region" description="Basic and acidic residues" evidence="1">
    <location>
        <begin position="418"/>
        <end position="427"/>
    </location>
</feature>
<dbReference type="Pfam" id="PF08616">
    <property type="entry name" value="SPA"/>
    <property type="match status" value="1"/>
</dbReference>
<dbReference type="Pfam" id="PF07792">
    <property type="entry name" value="Afi1"/>
    <property type="match status" value="1"/>
</dbReference>
<evidence type="ECO:0000259" key="2">
    <source>
        <dbReference type="PROSITE" id="PS50211"/>
    </source>
</evidence>
<name>A0A9N8YQA1_FUNMO</name>
<feature type="region of interest" description="Disordered" evidence="1">
    <location>
        <begin position="193"/>
        <end position="223"/>
    </location>
</feature>
<dbReference type="InterPro" id="IPR052809">
    <property type="entry name" value="Actin_polarity_regulatory"/>
</dbReference>